<evidence type="ECO:0000313" key="3">
    <source>
        <dbReference type="EMBL" id="GHC78138.1"/>
    </source>
</evidence>
<evidence type="ECO:0008006" key="5">
    <source>
        <dbReference type="Google" id="ProtNLM"/>
    </source>
</evidence>
<organism evidence="3 4">
    <name type="scientific">Streptomyces finlayi</name>
    <dbReference type="NCBI Taxonomy" id="67296"/>
    <lineage>
        <taxon>Bacteria</taxon>
        <taxon>Bacillati</taxon>
        <taxon>Actinomycetota</taxon>
        <taxon>Actinomycetes</taxon>
        <taxon>Kitasatosporales</taxon>
        <taxon>Streptomycetaceae</taxon>
        <taxon>Streptomyces</taxon>
    </lineage>
</organism>
<evidence type="ECO:0000313" key="4">
    <source>
        <dbReference type="Proteomes" id="UP000638353"/>
    </source>
</evidence>
<name>A0A918WSE4_9ACTN</name>
<evidence type="ECO:0000256" key="1">
    <source>
        <dbReference type="SAM" id="MobiDB-lite"/>
    </source>
</evidence>
<comment type="caution">
    <text evidence="3">The sequence shown here is derived from an EMBL/GenBank/DDBJ whole genome shotgun (WGS) entry which is preliminary data.</text>
</comment>
<feature type="compositionally biased region" description="Polar residues" evidence="1">
    <location>
        <begin position="35"/>
        <end position="46"/>
    </location>
</feature>
<accession>A0A918WSE4</accession>
<feature type="signal peptide" evidence="2">
    <location>
        <begin position="1"/>
        <end position="23"/>
    </location>
</feature>
<reference evidence="3" key="1">
    <citation type="journal article" date="2014" name="Int. J. Syst. Evol. Microbiol.">
        <title>Complete genome sequence of Corynebacterium casei LMG S-19264T (=DSM 44701T), isolated from a smear-ripened cheese.</title>
        <authorList>
            <consortium name="US DOE Joint Genome Institute (JGI-PGF)"/>
            <person name="Walter F."/>
            <person name="Albersmeier A."/>
            <person name="Kalinowski J."/>
            <person name="Ruckert C."/>
        </authorList>
    </citation>
    <scope>NUCLEOTIDE SEQUENCE</scope>
    <source>
        <strain evidence="3">JCM 4637</strain>
    </source>
</reference>
<dbReference type="Proteomes" id="UP000638353">
    <property type="component" value="Unassembled WGS sequence"/>
</dbReference>
<protein>
    <recommendedName>
        <fullName evidence="5">Lipoprotein</fullName>
    </recommendedName>
</protein>
<dbReference type="EMBL" id="BMVC01000001">
    <property type="protein sequence ID" value="GHC78138.1"/>
    <property type="molecule type" value="Genomic_DNA"/>
</dbReference>
<reference evidence="3" key="2">
    <citation type="submission" date="2020-09" db="EMBL/GenBank/DDBJ databases">
        <authorList>
            <person name="Sun Q."/>
            <person name="Ohkuma M."/>
        </authorList>
    </citation>
    <scope>NUCLEOTIDE SEQUENCE</scope>
    <source>
        <strain evidence="3">JCM 4637</strain>
    </source>
</reference>
<dbReference type="PROSITE" id="PS51257">
    <property type="entry name" value="PROKAR_LIPOPROTEIN"/>
    <property type="match status" value="1"/>
</dbReference>
<proteinExistence type="predicted"/>
<dbReference type="AlphaFoldDB" id="A0A918WSE4"/>
<keyword evidence="2" id="KW-0732">Signal</keyword>
<feature type="region of interest" description="Disordered" evidence="1">
    <location>
        <begin position="31"/>
        <end position="66"/>
    </location>
</feature>
<feature type="chain" id="PRO_5039569229" description="Lipoprotein" evidence="2">
    <location>
        <begin position="24"/>
        <end position="201"/>
    </location>
</feature>
<evidence type="ECO:0000256" key="2">
    <source>
        <dbReference type="SAM" id="SignalP"/>
    </source>
</evidence>
<gene>
    <name evidence="3" type="ORF">GCM10010334_03100</name>
</gene>
<dbReference type="RefSeq" id="WP_189820830.1">
    <property type="nucleotide sequence ID" value="NZ_BMVC01000001.1"/>
</dbReference>
<sequence>MSMRHTMKARRALTAAAITTGLAFTVAGCGGDSGGQQPAQSSNSSTPAPAKQPDQKPKENQPETPASDTVLAEVKGGQNHSLTINSVIRDAGGFVTVTGKVRNGRPGVWVPNDWSGDEKELNTNGASMAGASLVDKTGKKKYLVLRDTDGRCLCTKFTGGFKRDEEKTFFAQFPAPPTTSNKVDFQIADMPPASIEITEGQ</sequence>